<dbReference type="RefSeq" id="WP_387401765.1">
    <property type="nucleotide sequence ID" value="NZ_JBIAMT010000011.1"/>
</dbReference>
<comment type="caution">
    <text evidence="2">The sequence shown here is derived from an EMBL/GenBank/DDBJ whole genome shotgun (WGS) entry which is preliminary data.</text>
</comment>
<gene>
    <name evidence="2" type="ORF">ACFYU5_35640</name>
</gene>
<feature type="domain" description="DUF402" evidence="1">
    <location>
        <begin position="80"/>
        <end position="185"/>
    </location>
</feature>
<reference evidence="2 3" key="1">
    <citation type="submission" date="2024-10" db="EMBL/GenBank/DDBJ databases">
        <title>The Natural Products Discovery Center: Release of the First 8490 Sequenced Strains for Exploring Actinobacteria Biosynthetic Diversity.</title>
        <authorList>
            <person name="Kalkreuter E."/>
            <person name="Kautsar S.A."/>
            <person name="Yang D."/>
            <person name="Bader C.D."/>
            <person name="Teijaro C.N."/>
            <person name="Fluegel L."/>
            <person name="Davis C.M."/>
            <person name="Simpson J.R."/>
            <person name="Lauterbach L."/>
            <person name="Steele A.D."/>
            <person name="Gui C."/>
            <person name="Meng S."/>
            <person name="Li G."/>
            <person name="Viehrig K."/>
            <person name="Ye F."/>
            <person name="Su P."/>
            <person name="Kiefer A.F."/>
            <person name="Nichols A."/>
            <person name="Cepeda A.J."/>
            <person name="Yan W."/>
            <person name="Fan B."/>
            <person name="Jiang Y."/>
            <person name="Adhikari A."/>
            <person name="Zheng C.-J."/>
            <person name="Schuster L."/>
            <person name="Cowan T.M."/>
            <person name="Smanski M.J."/>
            <person name="Chevrette M.G."/>
            <person name="De Carvalho L.P.S."/>
            <person name="Shen B."/>
        </authorList>
    </citation>
    <scope>NUCLEOTIDE SEQUENCE [LARGE SCALE GENOMIC DNA]</scope>
    <source>
        <strain evidence="2 3">NPDC004119</strain>
    </source>
</reference>
<organism evidence="2 3">
    <name type="scientific">Nocardia aobensis</name>
    <dbReference type="NCBI Taxonomy" id="257277"/>
    <lineage>
        <taxon>Bacteria</taxon>
        <taxon>Bacillati</taxon>
        <taxon>Actinomycetota</taxon>
        <taxon>Actinomycetes</taxon>
        <taxon>Mycobacteriales</taxon>
        <taxon>Nocardiaceae</taxon>
        <taxon>Nocardia</taxon>
    </lineage>
</organism>
<dbReference type="Gene3D" id="2.40.380.10">
    <property type="entry name" value="FomD-like"/>
    <property type="match status" value="1"/>
</dbReference>
<protein>
    <submittedName>
        <fullName evidence="2">DUF402 domain-containing protein</fullName>
    </submittedName>
</protein>
<dbReference type="SUPFAM" id="SSF159234">
    <property type="entry name" value="FomD-like"/>
    <property type="match status" value="1"/>
</dbReference>
<dbReference type="InterPro" id="IPR007295">
    <property type="entry name" value="DUF402"/>
</dbReference>
<dbReference type="Proteomes" id="UP001601442">
    <property type="component" value="Unassembled WGS sequence"/>
</dbReference>
<evidence type="ECO:0000313" key="3">
    <source>
        <dbReference type="Proteomes" id="UP001601442"/>
    </source>
</evidence>
<keyword evidence="3" id="KW-1185">Reference proteome</keyword>
<dbReference type="InterPro" id="IPR035930">
    <property type="entry name" value="FomD-like_sf"/>
</dbReference>
<evidence type="ECO:0000313" key="2">
    <source>
        <dbReference type="EMBL" id="MFF0501769.1"/>
    </source>
</evidence>
<dbReference type="EMBL" id="JBIAMT010000011">
    <property type="protein sequence ID" value="MFF0501769.1"/>
    <property type="molecule type" value="Genomic_DNA"/>
</dbReference>
<dbReference type="Pfam" id="PF04167">
    <property type="entry name" value="DUF402"/>
    <property type="match status" value="1"/>
</dbReference>
<name>A0ABW6PFA7_9NOCA</name>
<proteinExistence type="predicted"/>
<accession>A0ABW6PFA7</accession>
<sequence length="201" mass="23598">MSIRVRRTIAVEQSRSRKAILATMTKFPVGSTVQRREVLHGDVWMTMPVQVIADDEVLAVWVEEGSPFTFPPHPFGPHPWSSKDRWSGSSVLQLYRAGDAHSVWAFFRRGRFDHWYINFERPYHRGDTYFDTDDHGLDIVLRDGEWQWKDRGDVADQVDCGRLTPAEADRVWLEAERVASALDRGDCWWLPRWQDWTQQLR</sequence>
<evidence type="ECO:0000259" key="1">
    <source>
        <dbReference type="Pfam" id="PF04167"/>
    </source>
</evidence>